<dbReference type="HOGENOM" id="CLU_006410_4_2_1"/>
<sequence length="739" mass="83682">MSRASLMGSEAKVCEELCKVSQATFDLCNTPGKLVAKTTRNHPDYSDVNDYAERLRVDLCFYPADGDAKKDYTLWNANGEYDAHTRWAWISLLAEIKTTHEQCAFEFQIKSKTKKANDQDKPATNSKSKRNKKAKGKASGRSQQYQERTSESSGSAKKAGKARERLQDTVTPSGGQQPVPEDGATMSFIRSGIGAEGSLGQMADYVSKIFRRQHRTHLFSLFVFQGQARIIRWDRAGAIVSTIIDFAEHPSLLHKVIWRYAGMNQEQRGFDSTVVPATKAEMDKMRNCHAPDNWIAQRRNDALDQRGWPIYKVDDPDPGMQPDALKEVPVLVGKRYFATNSPTGRGTKCYIAYDLSRDRLVFLKDYWRPDVDSATPEGEVLRELRTCGVENVPTPLAAGDVRDGKDAQRTRTQEYLDVDERTQRRFATLIHYRLVVKEICRPLEDHKTPLILVRAMSDAFEAHRQAWMKKHYIHRDVSSGNILLFFYIDLDGRLQVLGVLNDWDLCKAFEYLQKASRPARSGTWQFMSARLLENPGKAHEIADDIEAFVHVLRWMSLRFYEHALTGLHEQLRQHVMAQFEGYDLRSGEVVDVGGTLKKHSMLQNVDVVLLKASDSPLGKLLDDLRSICNEHYQATEPKPKPKPVDVTGLSGDLLVHNQKWHDRWAEMQAAMPSALASRTATSAPSADAKQPTPKLANHDAVGFALMASYMAVEDPNEWTIPVKTHDQFDHPRYKSALMQ</sequence>
<evidence type="ECO:0000313" key="4">
    <source>
        <dbReference type="Proteomes" id="UP000015241"/>
    </source>
</evidence>
<dbReference type="GO" id="GO:0004672">
    <property type="term" value="F:protein kinase activity"/>
    <property type="evidence" value="ECO:0007669"/>
    <property type="project" value="InterPro"/>
</dbReference>
<keyword evidence="4" id="KW-1185">Reference proteome</keyword>
<dbReference type="PROSITE" id="PS00109">
    <property type="entry name" value="PROTEIN_KINASE_TYR"/>
    <property type="match status" value="1"/>
</dbReference>
<dbReference type="STRING" id="743788.S8DNU9"/>
<dbReference type="SUPFAM" id="SSF56112">
    <property type="entry name" value="Protein kinase-like (PK-like)"/>
    <property type="match status" value="1"/>
</dbReference>
<dbReference type="Gene3D" id="1.10.510.10">
    <property type="entry name" value="Transferase(Phosphotransferase) domain 1"/>
    <property type="match status" value="1"/>
</dbReference>
<protein>
    <recommendedName>
        <fullName evidence="2">Fungal-type protein kinase domain-containing protein</fullName>
    </recommendedName>
</protein>
<dbReference type="OrthoDB" id="2791154at2759"/>
<dbReference type="PANTHER" id="PTHR38248:SF2">
    <property type="entry name" value="FUNK1 11"/>
    <property type="match status" value="1"/>
</dbReference>
<dbReference type="InterPro" id="IPR011009">
    <property type="entry name" value="Kinase-like_dom_sf"/>
</dbReference>
<organism evidence="3 4">
    <name type="scientific">Fomitopsis schrenkii</name>
    <name type="common">Brown rot fungus</name>
    <dbReference type="NCBI Taxonomy" id="2126942"/>
    <lineage>
        <taxon>Eukaryota</taxon>
        <taxon>Fungi</taxon>
        <taxon>Dikarya</taxon>
        <taxon>Basidiomycota</taxon>
        <taxon>Agaricomycotina</taxon>
        <taxon>Agaricomycetes</taxon>
        <taxon>Polyporales</taxon>
        <taxon>Fomitopsis</taxon>
    </lineage>
</organism>
<dbReference type="InParanoid" id="S8DNU9"/>
<accession>S8DNU9</accession>
<evidence type="ECO:0000313" key="3">
    <source>
        <dbReference type="EMBL" id="EPS95056.1"/>
    </source>
</evidence>
<feature type="region of interest" description="Disordered" evidence="1">
    <location>
        <begin position="114"/>
        <end position="184"/>
    </location>
</feature>
<dbReference type="eggNOG" id="ENOG502SIZI">
    <property type="taxonomic scope" value="Eukaryota"/>
</dbReference>
<dbReference type="EMBL" id="KE504216">
    <property type="protein sequence ID" value="EPS95056.1"/>
    <property type="molecule type" value="Genomic_DNA"/>
</dbReference>
<feature type="non-terminal residue" evidence="3">
    <location>
        <position position="739"/>
    </location>
</feature>
<reference evidence="3 4" key="1">
    <citation type="journal article" date="2012" name="Science">
        <title>The Paleozoic origin of enzymatic lignin decomposition reconstructed from 31 fungal genomes.</title>
        <authorList>
            <person name="Floudas D."/>
            <person name="Binder M."/>
            <person name="Riley R."/>
            <person name="Barry K."/>
            <person name="Blanchette R.A."/>
            <person name="Henrissat B."/>
            <person name="Martinez A.T."/>
            <person name="Otillar R."/>
            <person name="Spatafora J.W."/>
            <person name="Yadav J.S."/>
            <person name="Aerts A."/>
            <person name="Benoit I."/>
            <person name="Boyd A."/>
            <person name="Carlson A."/>
            <person name="Copeland A."/>
            <person name="Coutinho P.M."/>
            <person name="de Vries R.P."/>
            <person name="Ferreira P."/>
            <person name="Findley K."/>
            <person name="Foster B."/>
            <person name="Gaskell J."/>
            <person name="Glotzer D."/>
            <person name="Gorecki P."/>
            <person name="Heitman J."/>
            <person name="Hesse C."/>
            <person name="Hori C."/>
            <person name="Igarashi K."/>
            <person name="Jurgens J.A."/>
            <person name="Kallen N."/>
            <person name="Kersten P."/>
            <person name="Kohler A."/>
            <person name="Kuees U."/>
            <person name="Kumar T.K.A."/>
            <person name="Kuo A."/>
            <person name="LaButti K."/>
            <person name="Larrondo L.F."/>
            <person name="Lindquist E."/>
            <person name="Ling A."/>
            <person name="Lombard V."/>
            <person name="Lucas S."/>
            <person name="Lundell T."/>
            <person name="Martin R."/>
            <person name="McLaughlin D.J."/>
            <person name="Morgenstern I."/>
            <person name="Morin E."/>
            <person name="Murat C."/>
            <person name="Nagy L.G."/>
            <person name="Nolan M."/>
            <person name="Ohm R.A."/>
            <person name="Patyshakuliyeva A."/>
            <person name="Rokas A."/>
            <person name="Ruiz-Duenas F.J."/>
            <person name="Sabat G."/>
            <person name="Salamov A."/>
            <person name="Samejima M."/>
            <person name="Schmutz J."/>
            <person name="Slot J.C."/>
            <person name="St John F."/>
            <person name="Stenlid J."/>
            <person name="Sun H."/>
            <person name="Sun S."/>
            <person name="Syed K."/>
            <person name="Tsang A."/>
            <person name="Wiebenga A."/>
            <person name="Young D."/>
            <person name="Pisabarro A."/>
            <person name="Eastwood D.C."/>
            <person name="Martin F."/>
            <person name="Cullen D."/>
            <person name="Grigoriev I.V."/>
            <person name="Hibbett D.S."/>
        </authorList>
    </citation>
    <scope>NUCLEOTIDE SEQUENCE</scope>
    <source>
        <strain evidence="4">FP-58527</strain>
    </source>
</reference>
<evidence type="ECO:0000256" key="1">
    <source>
        <dbReference type="SAM" id="MobiDB-lite"/>
    </source>
</evidence>
<dbReference type="InterPro" id="IPR008266">
    <property type="entry name" value="Tyr_kinase_AS"/>
</dbReference>
<feature type="domain" description="Fungal-type protein kinase" evidence="2">
    <location>
        <begin position="197"/>
        <end position="555"/>
    </location>
</feature>
<dbReference type="Pfam" id="PF17667">
    <property type="entry name" value="Pkinase_fungal"/>
    <property type="match status" value="1"/>
</dbReference>
<dbReference type="Proteomes" id="UP000015241">
    <property type="component" value="Unassembled WGS sequence"/>
</dbReference>
<dbReference type="InterPro" id="IPR040976">
    <property type="entry name" value="Pkinase_fungal"/>
</dbReference>
<dbReference type="PANTHER" id="PTHR38248">
    <property type="entry name" value="FUNK1 6"/>
    <property type="match status" value="1"/>
</dbReference>
<evidence type="ECO:0000259" key="2">
    <source>
        <dbReference type="Pfam" id="PF17667"/>
    </source>
</evidence>
<name>S8DNU9_FOMSC</name>
<gene>
    <name evidence="3" type="ORF">FOMPIDRAFT_1169073</name>
</gene>
<feature type="compositionally biased region" description="Basic residues" evidence="1">
    <location>
        <begin position="127"/>
        <end position="138"/>
    </location>
</feature>
<dbReference type="AlphaFoldDB" id="S8DNU9"/>
<proteinExistence type="predicted"/>